<feature type="compositionally biased region" description="Polar residues" evidence="1">
    <location>
        <begin position="236"/>
        <end position="258"/>
    </location>
</feature>
<comment type="caution">
    <text evidence="3">The sequence shown here is derived from an EMBL/GenBank/DDBJ whole genome shotgun (WGS) entry which is preliminary data.</text>
</comment>
<evidence type="ECO:0000313" key="3">
    <source>
        <dbReference type="EMBL" id="KAJ1957501.1"/>
    </source>
</evidence>
<dbReference type="PROSITE" id="PS50174">
    <property type="entry name" value="G_PATCH"/>
    <property type="match status" value="1"/>
</dbReference>
<protein>
    <recommendedName>
        <fullName evidence="2">G-patch domain-containing protein</fullName>
    </recommendedName>
</protein>
<dbReference type="AlphaFoldDB" id="A0A9W8E4U8"/>
<dbReference type="GO" id="GO:0003676">
    <property type="term" value="F:nucleic acid binding"/>
    <property type="evidence" value="ECO:0007669"/>
    <property type="project" value="InterPro"/>
</dbReference>
<feature type="compositionally biased region" description="Basic residues" evidence="1">
    <location>
        <begin position="117"/>
        <end position="144"/>
    </location>
</feature>
<dbReference type="PANTHER" id="PTHR23149">
    <property type="entry name" value="G PATCH DOMAIN CONTAINING PROTEIN"/>
    <property type="match status" value="1"/>
</dbReference>
<feature type="domain" description="G-patch" evidence="2">
    <location>
        <begin position="25"/>
        <end position="71"/>
    </location>
</feature>
<gene>
    <name evidence="3" type="ORF">IWQ62_005072</name>
</gene>
<organism evidence="3 4">
    <name type="scientific">Dispira parvispora</name>
    <dbReference type="NCBI Taxonomy" id="1520584"/>
    <lineage>
        <taxon>Eukaryota</taxon>
        <taxon>Fungi</taxon>
        <taxon>Fungi incertae sedis</taxon>
        <taxon>Zoopagomycota</taxon>
        <taxon>Kickxellomycotina</taxon>
        <taxon>Dimargaritomycetes</taxon>
        <taxon>Dimargaritales</taxon>
        <taxon>Dimargaritaceae</taxon>
        <taxon>Dispira</taxon>
    </lineage>
</organism>
<keyword evidence="4" id="KW-1185">Reference proteome</keyword>
<dbReference type="InterPro" id="IPR050656">
    <property type="entry name" value="PINX1"/>
</dbReference>
<feature type="compositionally biased region" description="Low complexity" evidence="1">
    <location>
        <begin position="165"/>
        <end position="175"/>
    </location>
</feature>
<feature type="compositionally biased region" description="Basic and acidic residues" evidence="1">
    <location>
        <begin position="145"/>
        <end position="156"/>
    </location>
</feature>
<feature type="region of interest" description="Disordered" evidence="1">
    <location>
        <begin position="1"/>
        <end position="20"/>
    </location>
</feature>
<dbReference type="EMBL" id="JANBPY010001935">
    <property type="protein sequence ID" value="KAJ1957501.1"/>
    <property type="molecule type" value="Genomic_DNA"/>
</dbReference>
<accession>A0A9W8E4U8</accession>
<evidence type="ECO:0000256" key="1">
    <source>
        <dbReference type="SAM" id="MobiDB-lite"/>
    </source>
</evidence>
<feature type="compositionally biased region" description="Basic and acidic residues" evidence="1">
    <location>
        <begin position="97"/>
        <end position="108"/>
    </location>
</feature>
<dbReference type="OrthoDB" id="29523at2759"/>
<dbReference type="SMART" id="SM00443">
    <property type="entry name" value="G_patch"/>
    <property type="match status" value="1"/>
</dbReference>
<feature type="region of interest" description="Disordered" evidence="1">
    <location>
        <begin position="92"/>
        <end position="205"/>
    </location>
</feature>
<evidence type="ECO:0000259" key="2">
    <source>
        <dbReference type="PROSITE" id="PS50174"/>
    </source>
</evidence>
<dbReference type="InterPro" id="IPR000467">
    <property type="entry name" value="G_patch_dom"/>
</dbReference>
<name>A0A9W8E4U8_9FUNG</name>
<dbReference type="Proteomes" id="UP001150925">
    <property type="component" value="Unassembled WGS sequence"/>
</dbReference>
<evidence type="ECO:0000313" key="4">
    <source>
        <dbReference type="Proteomes" id="UP001150925"/>
    </source>
</evidence>
<dbReference type="Pfam" id="PF01585">
    <property type="entry name" value="G-patch"/>
    <property type="match status" value="1"/>
</dbReference>
<reference evidence="3" key="1">
    <citation type="submission" date="2022-07" db="EMBL/GenBank/DDBJ databases">
        <title>Phylogenomic reconstructions and comparative analyses of Kickxellomycotina fungi.</title>
        <authorList>
            <person name="Reynolds N.K."/>
            <person name="Stajich J.E."/>
            <person name="Barry K."/>
            <person name="Grigoriev I.V."/>
            <person name="Crous P."/>
            <person name="Smith M.E."/>
        </authorList>
    </citation>
    <scope>NUCLEOTIDE SEQUENCE</scope>
    <source>
        <strain evidence="3">RSA 1196</strain>
    </source>
</reference>
<feature type="region of interest" description="Disordered" evidence="1">
    <location>
        <begin position="235"/>
        <end position="258"/>
    </location>
</feature>
<proteinExistence type="predicted"/>
<sequence>MGLAEPKNRQTYSDDPNNKAWLNDKSNFGFRLLQKMGWKEGKGLGAKEDGITKHLGVAKKRDNLGVGADHNTAENWLENTTGYSALLERLNQTVSDTKSESTRVRSDKGDDDEGASKKSKKSKKDKSKKRKKSEKSKDKSKKRKREEGDVSTDGKAKSKTKRNRSATTSATSSRGASDDDASGAITPAEPTPQPSSVTTRPVRLGHRAKFLRSKRMSTLDSNCLNEILGVKAVPRPSSSLETSTPIPKPKGSTNVPMTTSTLNSATYFASKNEQLSKALGKLYPANRFQKNSETPALGISS</sequence>